<dbReference type="SUPFAM" id="SSF48179">
    <property type="entry name" value="6-phosphogluconate dehydrogenase C-terminal domain-like"/>
    <property type="match status" value="1"/>
</dbReference>
<reference evidence="5" key="1">
    <citation type="submission" date="2024-04" db="EMBL/GenBank/DDBJ databases">
        <authorList>
            <person name="Manzano-Marin A."/>
            <person name="Manzano-Marin A."/>
            <person name="Alejandro Manzano Marin A."/>
        </authorList>
    </citation>
    <scope>NUCLEOTIDE SEQUENCE [LARGE SCALE GENOMIC DNA]</scope>
    <source>
        <strain evidence="5">TABTEA</strain>
    </source>
</reference>
<keyword evidence="2" id="KW-0520">NAD</keyword>
<dbReference type="InterPro" id="IPR036291">
    <property type="entry name" value="NAD(P)-bd_dom_sf"/>
</dbReference>
<dbReference type="InterPro" id="IPR017476">
    <property type="entry name" value="UDP-Glc/GDP-Man"/>
</dbReference>
<proteinExistence type="inferred from homology"/>
<evidence type="ECO:0000256" key="3">
    <source>
        <dbReference type="PIRNR" id="PIRNR000124"/>
    </source>
</evidence>
<gene>
    <name evidence="5" type="primary">wecC</name>
    <name evidence="5" type="ORF">PRHACTZTBTEA_525</name>
</gene>
<dbReference type="NCBIfam" id="TIGR03026">
    <property type="entry name" value="NDP-sugDHase"/>
    <property type="match status" value="1"/>
</dbReference>
<dbReference type="EC" id="1.1.1.336" evidence="5"/>
<dbReference type="PIRSF" id="PIRSF000124">
    <property type="entry name" value="UDPglc_GDPman_dh"/>
    <property type="match status" value="1"/>
</dbReference>
<dbReference type="SMART" id="SM00984">
    <property type="entry name" value="UDPG_MGDP_dh_C"/>
    <property type="match status" value="1"/>
</dbReference>
<dbReference type="Gene3D" id="3.40.50.720">
    <property type="entry name" value="NAD(P)-binding Rossmann-like Domain"/>
    <property type="match status" value="2"/>
</dbReference>
<dbReference type="InterPro" id="IPR014027">
    <property type="entry name" value="UDP-Glc/GDP-Man_DH_C"/>
</dbReference>
<dbReference type="GO" id="GO:0089714">
    <property type="term" value="F:UDP-N-acetyl-D-mannosamine dehydrogenase activity"/>
    <property type="evidence" value="ECO:0007669"/>
    <property type="project" value="UniProtKB-EC"/>
</dbReference>
<dbReference type="Proteomes" id="UP001497533">
    <property type="component" value="Chromosome"/>
</dbReference>
<dbReference type="SUPFAM" id="SSF51735">
    <property type="entry name" value="NAD(P)-binding Rossmann-fold domains"/>
    <property type="match status" value="1"/>
</dbReference>
<sequence>MSFNTISVIGFGYIGLPTAAIFASCKKQVFGVDINHYVIDMINKGKTHIIEPGLDEIVKSAVADGYLKGFSKPQCADAHIIAVQTPLKDNKKPDLTYVRAASESIALILKKGDLVILESTSPVGTTDKVSRWMSEIRHDLTFPHQELVDSDIDVAYCPERVIPGKIIEELIKNDRIIGGINKKSSLRATELYNIFLKGKCVITNAKTAEMCKLTENSFRDVNIAFANELDLICHKQNINTLELIKLANRHPRVNILQPGLGVGGHCIAVDPWFIIDQNKEESFLIRAARFVNDNKPIWVVNQVKKIIKNLLIKICKKEHEITIACFGLSFKPNIDDLRGSPSIYIAKKIAKFNKGKTYIVEPYINVLPSSLLYISELVSIEKAIDESDIFLMLVDHDIFKNIQHSYFSKKFFIDIKKGV</sequence>
<dbReference type="InterPro" id="IPR008927">
    <property type="entry name" value="6-PGluconate_DH-like_C_sf"/>
</dbReference>
<dbReference type="EMBL" id="OZ034688">
    <property type="protein sequence ID" value="CAL1329436.1"/>
    <property type="molecule type" value="Genomic_DNA"/>
</dbReference>
<name>A0ABP1CG15_9GAMM</name>
<dbReference type="Gene3D" id="1.20.5.100">
    <property type="entry name" value="Cytochrome c1, transmembrane anchor, C-terminal"/>
    <property type="match status" value="1"/>
</dbReference>
<organism evidence="5 6">
    <name type="scientific">Candidatus Providencia siddallii</name>
    <dbReference type="NCBI Taxonomy" id="1715285"/>
    <lineage>
        <taxon>Bacteria</taxon>
        <taxon>Pseudomonadati</taxon>
        <taxon>Pseudomonadota</taxon>
        <taxon>Gammaproteobacteria</taxon>
        <taxon>Enterobacterales</taxon>
        <taxon>Morganellaceae</taxon>
        <taxon>Providencia</taxon>
    </lineage>
</organism>
<dbReference type="PANTHER" id="PTHR43491:SF1">
    <property type="entry name" value="UDP-N-ACETYL-D-MANNOSAMINE DEHYDROGENASE"/>
    <property type="match status" value="1"/>
</dbReference>
<evidence type="ECO:0000259" key="4">
    <source>
        <dbReference type="SMART" id="SM00984"/>
    </source>
</evidence>
<evidence type="ECO:0000313" key="6">
    <source>
        <dbReference type="Proteomes" id="UP001497533"/>
    </source>
</evidence>
<keyword evidence="6" id="KW-1185">Reference proteome</keyword>
<feature type="domain" description="UDP-glucose/GDP-mannose dehydrogenase C-terminal" evidence="4">
    <location>
        <begin position="324"/>
        <end position="417"/>
    </location>
</feature>
<protein>
    <submittedName>
        <fullName evidence="5">UDP-N-acetyl-D-mannosamine dehydrogenase</fullName>
        <ecNumber evidence="5">1.1.1.336</ecNumber>
    </submittedName>
</protein>
<dbReference type="InterPro" id="IPR028359">
    <property type="entry name" value="UDP_ManNAc/GlcNAc_DH"/>
</dbReference>
<keyword evidence="1 5" id="KW-0560">Oxidoreductase</keyword>
<dbReference type="Pfam" id="PF00984">
    <property type="entry name" value="UDPG_MGDP_dh"/>
    <property type="match status" value="1"/>
</dbReference>
<dbReference type="RefSeq" id="WP_341764899.1">
    <property type="nucleotide sequence ID" value="NZ_OZ034688.1"/>
</dbReference>
<dbReference type="InterPro" id="IPR036220">
    <property type="entry name" value="UDP-Glc/GDP-Man_DH_C_sf"/>
</dbReference>
<dbReference type="InterPro" id="IPR014026">
    <property type="entry name" value="UDP-Glc/GDP-Man_DH_dimer"/>
</dbReference>
<dbReference type="PIRSF" id="PIRSF500136">
    <property type="entry name" value="UDP_ManNAc_DH"/>
    <property type="match status" value="1"/>
</dbReference>
<evidence type="ECO:0000256" key="2">
    <source>
        <dbReference type="ARBA" id="ARBA00023027"/>
    </source>
</evidence>
<dbReference type="Pfam" id="PF03721">
    <property type="entry name" value="UDPG_MGDP_dh_N"/>
    <property type="match status" value="1"/>
</dbReference>
<comment type="similarity">
    <text evidence="3">Belongs to the UDP-glucose/GDP-mannose dehydrogenase family.</text>
</comment>
<dbReference type="Pfam" id="PF03720">
    <property type="entry name" value="UDPG_MGDP_dh_C"/>
    <property type="match status" value="1"/>
</dbReference>
<dbReference type="InterPro" id="IPR001732">
    <property type="entry name" value="UDP-Glc/GDP-Man_DH_N"/>
</dbReference>
<dbReference type="PANTHER" id="PTHR43491">
    <property type="entry name" value="UDP-N-ACETYL-D-MANNOSAMINE DEHYDROGENASE"/>
    <property type="match status" value="1"/>
</dbReference>
<accession>A0ABP1CG15</accession>
<evidence type="ECO:0000256" key="1">
    <source>
        <dbReference type="ARBA" id="ARBA00023002"/>
    </source>
</evidence>
<dbReference type="NCBIfam" id="NF008286">
    <property type="entry name" value="PRK11064.1"/>
    <property type="match status" value="1"/>
</dbReference>
<evidence type="ECO:0000313" key="5">
    <source>
        <dbReference type="EMBL" id="CAL1329436.1"/>
    </source>
</evidence>
<dbReference type="SUPFAM" id="SSF52413">
    <property type="entry name" value="UDP-glucose/GDP-mannose dehydrogenase C-terminal domain"/>
    <property type="match status" value="1"/>
</dbReference>